<evidence type="ECO:0000313" key="2">
    <source>
        <dbReference type="EMBL" id="TKR69948.1"/>
    </source>
</evidence>
<dbReference type="Gene3D" id="3.30.830.10">
    <property type="entry name" value="Metalloenzyme, LuxS/M16 peptidase-like"/>
    <property type="match status" value="1"/>
</dbReference>
<gene>
    <name evidence="2" type="ORF">L596_022031</name>
</gene>
<dbReference type="STRING" id="34508.A0A4U5MKJ6"/>
<dbReference type="Proteomes" id="UP000298663">
    <property type="component" value="Unassembled WGS sequence"/>
</dbReference>
<dbReference type="GO" id="GO:0043171">
    <property type="term" value="P:peptide catabolic process"/>
    <property type="evidence" value="ECO:0007669"/>
    <property type="project" value="TreeGrafter"/>
</dbReference>
<dbReference type="GO" id="GO:0051603">
    <property type="term" value="P:proteolysis involved in protein catabolic process"/>
    <property type="evidence" value="ECO:0007669"/>
    <property type="project" value="TreeGrafter"/>
</dbReference>
<dbReference type="EMBL" id="AZBU02000007">
    <property type="protein sequence ID" value="TKR69948.1"/>
    <property type="molecule type" value="Genomic_DNA"/>
</dbReference>
<dbReference type="GO" id="GO:0046872">
    <property type="term" value="F:metal ion binding"/>
    <property type="evidence" value="ECO:0007669"/>
    <property type="project" value="UniProtKB-KW"/>
</dbReference>
<dbReference type="GO" id="GO:0004222">
    <property type="term" value="F:metalloendopeptidase activity"/>
    <property type="evidence" value="ECO:0007669"/>
    <property type="project" value="TreeGrafter"/>
</dbReference>
<dbReference type="PANTHER" id="PTHR43690">
    <property type="entry name" value="NARDILYSIN"/>
    <property type="match status" value="1"/>
</dbReference>
<dbReference type="GO" id="GO:0005739">
    <property type="term" value="C:mitochondrion"/>
    <property type="evidence" value="ECO:0007669"/>
    <property type="project" value="TreeGrafter"/>
</dbReference>
<dbReference type="GO" id="GO:0005829">
    <property type="term" value="C:cytosol"/>
    <property type="evidence" value="ECO:0007669"/>
    <property type="project" value="TreeGrafter"/>
</dbReference>
<dbReference type="OrthoDB" id="7456018at2759"/>
<protein>
    <submittedName>
        <fullName evidence="2">Uncharacterized protein</fullName>
    </submittedName>
</protein>
<organism evidence="2 3">
    <name type="scientific">Steinernema carpocapsae</name>
    <name type="common">Entomopathogenic nematode</name>
    <dbReference type="NCBI Taxonomy" id="34508"/>
    <lineage>
        <taxon>Eukaryota</taxon>
        <taxon>Metazoa</taxon>
        <taxon>Ecdysozoa</taxon>
        <taxon>Nematoda</taxon>
        <taxon>Chromadorea</taxon>
        <taxon>Rhabditida</taxon>
        <taxon>Tylenchina</taxon>
        <taxon>Panagrolaimomorpha</taxon>
        <taxon>Strongyloidoidea</taxon>
        <taxon>Steinernematidae</taxon>
        <taxon>Steinernema</taxon>
    </lineage>
</organism>
<keyword evidence="3" id="KW-1185">Reference proteome</keyword>
<comment type="caution">
    <text evidence="2">The sequence shown here is derived from an EMBL/GenBank/DDBJ whole genome shotgun (WGS) entry which is preliminary data.</text>
</comment>
<dbReference type="InterPro" id="IPR011249">
    <property type="entry name" value="Metalloenz_LuxS/M16"/>
</dbReference>
<reference evidence="2 3" key="1">
    <citation type="journal article" date="2015" name="Genome Biol.">
        <title>Comparative genomics of Steinernema reveals deeply conserved gene regulatory networks.</title>
        <authorList>
            <person name="Dillman A.R."/>
            <person name="Macchietto M."/>
            <person name="Porter C.F."/>
            <person name="Rogers A."/>
            <person name="Williams B."/>
            <person name="Antoshechkin I."/>
            <person name="Lee M.M."/>
            <person name="Goodwin Z."/>
            <person name="Lu X."/>
            <person name="Lewis E.E."/>
            <person name="Goodrich-Blair H."/>
            <person name="Stock S.P."/>
            <person name="Adams B.J."/>
            <person name="Sternberg P.W."/>
            <person name="Mortazavi A."/>
        </authorList>
    </citation>
    <scope>NUCLEOTIDE SEQUENCE [LARGE SCALE GENOMIC DNA]</scope>
    <source>
        <strain evidence="2 3">ALL</strain>
    </source>
</reference>
<evidence type="ECO:0000313" key="3">
    <source>
        <dbReference type="Proteomes" id="UP000298663"/>
    </source>
</evidence>
<keyword evidence="1" id="KW-0479">Metal-binding</keyword>
<dbReference type="AlphaFoldDB" id="A0A4U5MKJ6"/>
<dbReference type="SUPFAM" id="SSF63411">
    <property type="entry name" value="LuxS/MPP-like metallohydrolase"/>
    <property type="match status" value="1"/>
</dbReference>
<name>A0A4U5MKJ6_STECR</name>
<evidence type="ECO:0000256" key="1">
    <source>
        <dbReference type="ARBA" id="ARBA00022723"/>
    </source>
</evidence>
<dbReference type="InterPro" id="IPR050626">
    <property type="entry name" value="Peptidase_M16"/>
</dbReference>
<reference evidence="2 3" key="2">
    <citation type="journal article" date="2019" name="G3 (Bethesda)">
        <title>Hybrid Assembly of the Genome of the Entomopathogenic Nematode Steinernema carpocapsae Identifies the X-Chromosome.</title>
        <authorList>
            <person name="Serra L."/>
            <person name="Macchietto M."/>
            <person name="Macias-Munoz A."/>
            <person name="McGill C.J."/>
            <person name="Rodriguez I.M."/>
            <person name="Rodriguez B."/>
            <person name="Murad R."/>
            <person name="Mortazavi A."/>
        </authorList>
    </citation>
    <scope>NUCLEOTIDE SEQUENCE [LARGE SCALE GENOMIC DNA]</scope>
    <source>
        <strain evidence="2 3">ALL</strain>
    </source>
</reference>
<dbReference type="PANTHER" id="PTHR43690:SF18">
    <property type="entry name" value="INSULIN-DEGRADING ENZYME-RELATED"/>
    <property type="match status" value="1"/>
</dbReference>
<sequence>MYSTITFTKEGLEHVEEIVELAFHHIGAIKAAGVLECLHKEMADLSEMHFRYADKSDHLRGGLAVILQGKPLKDVLSKDKFFEQFKPELIWVR</sequence>
<proteinExistence type="predicted"/>
<accession>A0A4U5MKJ6</accession>